<dbReference type="SUPFAM" id="SSF57716">
    <property type="entry name" value="Glucocorticoid receptor-like (DNA-binding domain)"/>
    <property type="match status" value="1"/>
</dbReference>
<dbReference type="Gene3D" id="6.20.210.20">
    <property type="entry name" value="THAP domain"/>
    <property type="match status" value="1"/>
</dbReference>
<dbReference type="AlphaFoldDB" id="A0A9N9MME0"/>
<evidence type="ECO:0000256" key="6">
    <source>
        <dbReference type="ARBA" id="ARBA00023015"/>
    </source>
</evidence>
<comment type="subcellular location">
    <subcellularLocation>
        <location evidence="1">Nucleus</location>
        <location evidence="1">Nucleoplasm</location>
    </subcellularLocation>
</comment>
<keyword evidence="8 12" id="KW-0238">DNA-binding</keyword>
<protein>
    <recommendedName>
        <fullName evidence="14">THAP-type domain-containing protein</fullName>
    </recommendedName>
</protein>
<comment type="similarity">
    <text evidence="2">Belongs to the THAP1 family.</text>
</comment>
<keyword evidence="3" id="KW-0479">Metal-binding</keyword>
<dbReference type="InterPro" id="IPR038441">
    <property type="entry name" value="THAP_Znf_sf"/>
</dbReference>
<dbReference type="InterPro" id="IPR026516">
    <property type="entry name" value="THAP1/10"/>
</dbReference>
<organism evidence="15 16">
    <name type="scientific">Ceutorhynchus assimilis</name>
    <name type="common">cabbage seed weevil</name>
    <dbReference type="NCBI Taxonomy" id="467358"/>
    <lineage>
        <taxon>Eukaryota</taxon>
        <taxon>Metazoa</taxon>
        <taxon>Ecdysozoa</taxon>
        <taxon>Arthropoda</taxon>
        <taxon>Hexapoda</taxon>
        <taxon>Insecta</taxon>
        <taxon>Pterygota</taxon>
        <taxon>Neoptera</taxon>
        <taxon>Endopterygota</taxon>
        <taxon>Coleoptera</taxon>
        <taxon>Polyphaga</taxon>
        <taxon>Cucujiformia</taxon>
        <taxon>Curculionidae</taxon>
        <taxon>Ceutorhynchinae</taxon>
        <taxon>Ceutorhynchus</taxon>
    </lineage>
</organism>
<dbReference type="GO" id="GO:0005654">
    <property type="term" value="C:nucleoplasm"/>
    <property type="evidence" value="ECO:0007669"/>
    <property type="project" value="UniProtKB-SubCell"/>
</dbReference>
<evidence type="ECO:0000256" key="2">
    <source>
        <dbReference type="ARBA" id="ARBA00006177"/>
    </source>
</evidence>
<evidence type="ECO:0000256" key="5">
    <source>
        <dbReference type="ARBA" id="ARBA00022833"/>
    </source>
</evidence>
<dbReference type="EMBL" id="OU892278">
    <property type="protein sequence ID" value="CAG9764730.1"/>
    <property type="molecule type" value="Genomic_DNA"/>
</dbReference>
<evidence type="ECO:0000256" key="1">
    <source>
        <dbReference type="ARBA" id="ARBA00004642"/>
    </source>
</evidence>
<proteinExistence type="inferred from homology"/>
<keyword evidence="5" id="KW-0862">Zinc</keyword>
<evidence type="ECO:0000259" key="14">
    <source>
        <dbReference type="PROSITE" id="PS50950"/>
    </source>
</evidence>
<name>A0A9N9MME0_9CUCU</name>
<accession>A0A9N9MME0</accession>
<sequence>MSKSCQVCKKLDHHGLDVTYHLIPRDPVRRQIWSALLGFPKEKVLPKYSYICSRHFHKSDFHYKRNGIKYLNADAQPLLVNSNVFEPQQGSDEETESASLSFGGVSSSFKM</sequence>
<dbReference type="InterPro" id="IPR006612">
    <property type="entry name" value="THAP_Znf"/>
</dbReference>
<dbReference type="GO" id="GO:0043565">
    <property type="term" value="F:sequence-specific DNA binding"/>
    <property type="evidence" value="ECO:0007669"/>
    <property type="project" value="InterPro"/>
</dbReference>
<evidence type="ECO:0000256" key="12">
    <source>
        <dbReference type="PROSITE-ProRule" id="PRU00309"/>
    </source>
</evidence>
<feature type="domain" description="THAP-type" evidence="14">
    <location>
        <begin position="1"/>
        <end position="80"/>
    </location>
</feature>
<evidence type="ECO:0000256" key="13">
    <source>
        <dbReference type="SAM" id="MobiDB-lite"/>
    </source>
</evidence>
<feature type="region of interest" description="Disordered" evidence="13">
    <location>
        <begin position="87"/>
        <end position="111"/>
    </location>
</feature>
<feature type="compositionally biased region" description="Low complexity" evidence="13">
    <location>
        <begin position="97"/>
        <end position="111"/>
    </location>
</feature>
<dbReference type="PANTHER" id="PTHR46600">
    <property type="entry name" value="THAP DOMAIN-CONTAINING"/>
    <property type="match status" value="1"/>
</dbReference>
<evidence type="ECO:0000313" key="15">
    <source>
        <dbReference type="EMBL" id="CAG9764730.1"/>
    </source>
</evidence>
<dbReference type="Pfam" id="PF05485">
    <property type="entry name" value="THAP"/>
    <property type="match status" value="1"/>
</dbReference>
<evidence type="ECO:0000256" key="3">
    <source>
        <dbReference type="ARBA" id="ARBA00022723"/>
    </source>
</evidence>
<evidence type="ECO:0000313" key="16">
    <source>
        <dbReference type="Proteomes" id="UP001152799"/>
    </source>
</evidence>
<evidence type="ECO:0000256" key="4">
    <source>
        <dbReference type="ARBA" id="ARBA00022771"/>
    </source>
</evidence>
<dbReference type="OrthoDB" id="6763662at2759"/>
<evidence type="ECO:0000256" key="8">
    <source>
        <dbReference type="ARBA" id="ARBA00023125"/>
    </source>
</evidence>
<dbReference type="PANTHER" id="PTHR46600:SF1">
    <property type="entry name" value="THAP DOMAIN-CONTAINING PROTEIN 1"/>
    <property type="match status" value="1"/>
</dbReference>
<evidence type="ECO:0000256" key="10">
    <source>
        <dbReference type="ARBA" id="ARBA00023242"/>
    </source>
</evidence>
<gene>
    <name evidence="15" type="ORF">CEUTPL_LOCUS5362</name>
</gene>
<keyword evidence="4 12" id="KW-0863">Zinc-finger</keyword>
<reference evidence="15" key="1">
    <citation type="submission" date="2022-01" db="EMBL/GenBank/DDBJ databases">
        <authorList>
            <person name="King R."/>
        </authorList>
    </citation>
    <scope>NUCLEOTIDE SEQUENCE</scope>
</reference>
<evidence type="ECO:0000256" key="11">
    <source>
        <dbReference type="ARBA" id="ARBA00023306"/>
    </source>
</evidence>
<keyword evidence="7" id="KW-0175">Coiled coil</keyword>
<evidence type="ECO:0000256" key="7">
    <source>
        <dbReference type="ARBA" id="ARBA00023054"/>
    </source>
</evidence>
<keyword evidence="16" id="KW-1185">Reference proteome</keyword>
<keyword evidence="6" id="KW-0805">Transcription regulation</keyword>
<dbReference type="PROSITE" id="PS50950">
    <property type="entry name" value="ZF_THAP"/>
    <property type="match status" value="1"/>
</dbReference>
<dbReference type="Proteomes" id="UP001152799">
    <property type="component" value="Chromosome 2"/>
</dbReference>
<dbReference type="SMART" id="SM00980">
    <property type="entry name" value="THAP"/>
    <property type="match status" value="1"/>
</dbReference>
<keyword evidence="10" id="KW-0539">Nucleus</keyword>
<evidence type="ECO:0000256" key="9">
    <source>
        <dbReference type="ARBA" id="ARBA00023163"/>
    </source>
</evidence>
<keyword evidence="11" id="KW-0131">Cell cycle</keyword>
<dbReference type="GO" id="GO:0008270">
    <property type="term" value="F:zinc ion binding"/>
    <property type="evidence" value="ECO:0007669"/>
    <property type="project" value="UniProtKB-KW"/>
</dbReference>
<keyword evidence="9" id="KW-0804">Transcription</keyword>